<feature type="region of interest" description="Disordered" evidence="4">
    <location>
        <begin position="104"/>
        <end position="143"/>
    </location>
</feature>
<accession>A0ABQ9XMH5</accession>
<feature type="compositionally biased region" description="Polar residues" evidence="4">
    <location>
        <begin position="183"/>
        <end position="201"/>
    </location>
</feature>
<dbReference type="Pfam" id="PF02854">
    <property type="entry name" value="MIF4G"/>
    <property type="match status" value="1"/>
</dbReference>
<evidence type="ECO:0000313" key="7">
    <source>
        <dbReference type="Proteomes" id="UP001281761"/>
    </source>
</evidence>
<feature type="compositionally biased region" description="Low complexity" evidence="4">
    <location>
        <begin position="323"/>
        <end position="340"/>
    </location>
</feature>
<dbReference type="PANTHER" id="PTHR23253:SF9">
    <property type="entry name" value="EUKARYOTIC TRANSLATION INITIATION FACTOR 4 GAMMA 2"/>
    <property type="match status" value="1"/>
</dbReference>
<feature type="compositionally biased region" description="Polar residues" evidence="4">
    <location>
        <begin position="164"/>
        <end position="176"/>
    </location>
</feature>
<feature type="compositionally biased region" description="Polar residues" evidence="4">
    <location>
        <begin position="292"/>
        <end position="322"/>
    </location>
</feature>
<dbReference type="SUPFAM" id="SSF48371">
    <property type="entry name" value="ARM repeat"/>
    <property type="match status" value="1"/>
</dbReference>
<sequence>MNYPYEHGPHQPPQSFGYPMMTPMAPQVMMPMGSPVYPQGFYQNTQILAPPAPLQDPTMSLQHVIHQTGGFVPTFQVSSDKDPIQTATIDPSRVVAEKTFKPKCMKSNQPQSVPDPIDLSQVSNRKPFIPKQGTQLPATDKSKDISLEHLIDSTAPTIFKRRSQTSPTKIENQPTPQIFAPSQPKQLLVPQNDQVIDPSNSENEDDSETIEDQNERFNRAVLEIYDKAVHETEYVQLYADLCKQLVDYEQQLPHSSPPDSPSLRMSVVPTTFRKCLVDKVTTTLKQYAAKSVQDSNSSLRQLQTPSSGIISAPNPSVSPTNERASPSPTPALTTTPTRTSGNSADLERLERRGNVLFVGYLIANDLISTSEAAPCLAALWEGTTPQNVIEENVESVSTFLIVTGKRIQKEAPEAIEKNMNKLTHLIKHGNITPQCKYKLMEAVYARDRNWER</sequence>
<evidence type="ECO:0000256" key="1">
    <source>
        <dbReference type="ARBA" id="ARBA00005775"/>
    </source>
</evidence>
<proteinExistence type="inferred from homology"/>
<keyword evidence="3" id="KW-0648">Protein biosynthesis</keyword>
<reference evidence="6 7" key="1">
    <citation type="journal article" date="2022" name="bioRxiv">
        <title>Genomics of Preaxostyla Flagellates Illuminates Evolutionary Transitions and the Path Towards Mitochondrial Loss.</title>
        <authorList>
            <person name="Novak L.V.F."/>
            <person name="Treitli S.C."/>
            <person name="Pyrih J."/>
            <person name="Halakuc P."/>
            <person name="Pipaliya S.V."/>
            <person name="Vacek V."/>
            <person name="Brzon O."/>
            <person name="Soukal P."/>
            <person name="Eme L."/>
            <person name="Dacks J.B."/>
            <person name="Karnkowska A."/>
            <person name="Elias M."/>
            <person name="Hampl V."/>
        </authorList>
    </citation>
    <scope>NUCLEOTIDE SEQUENCE [LARGE SCALE GENOMIC DNA]</scope>
    <source>
        <strain evidence="6">NAU3</strain>
        <tissue evidence="6">Gut</tissue>
    </source>
</reference>
<dbReference type="Gene3D" id="1.25.40.180">
    <property type="match status" value="1"/>
</dbReference>
<organism evidence="6 7">
    <name type="scientific">Blattamonas nauphoetae</name>
    <dbReference type="NCBI Taxonomy" id="2049346"/>
    <lineage>
        <taxon>Eukaryota</taxon>
        <taxon>Metamonada</taxon>
        <taxon>Preaxostyla</taxon>
        <taxon>Oxymonadida</taxon>
        <taxon>Blattamonas</taxon>
    </lineage>
</organism>
<dbReference type="Proteomes" id="UP001281761">
    <property type="component" value="Unassembled WGS sequence"/>
</dbReference>
<evidence type="ECO:0000313" key="6">
    <source>
        <dbReference type="EMBL" id="KAK2951340.1"/>
    </source>
</evidence>
<comment type="caution">
    <text evidence="6">The sequence shown here is derived from an EMBL/GenBank/DDBJ whole genome shotgun (WGS) entry which is preliminary data.</text>
</comment>
<evidence type="ECO:0000259" key="5">
    <source>
        <dbReference type="Pfam" id="PF02854"/>
    </source>
</evidence>
<dbReference type="InterPro" id="IPR016024">
    <property type="entry name" value="ARM-type_fold"/>
</dbReference>
<feature type="region of interest" description="Disordered" evidence="4">
    <location>
        <begin position="160"/>
        <end position="214"/>
    </location>
</feature>
<dbReference type="EMBL" id="JARBJD010000120">
    <property type="protein sequence ID" value="KAK2951340.1"/>
    <property type="molecule type" value="Genomic_DNA"/>
</dbReference>
<evidence type="ECO:0000256" key="2">
    <source>
        <dbReference type="ARBA" id="ARBA00022540"/>
    </source>
</evidence>
<dbReference type="InterPro" id="IPR003890">
    <property type="entry name" value="MIF4G-like_typ-3"/>
</dbReference>
<comment type="similarity">
    <text evidence="1">Belongs to the eukaryotic initiation factor 4G family.</text>
</comment>
<feature type="compositionally biased region" description="Acidic residues" evidence="4">
    <location>
        <begin position="202"/>
        <end position="212"/>
    </location>
</feature>
<feature type="domain" description="MIF4G" evidence="5">
    <location>
        <begin position="223"/>
        <end position="446"/>
    </location>
</feature>
<evidence type="ECO:0000256" key="3">
    <source>
        <dbReference type="ARBA" id="ARBA00022917"/>
    </source>
</evidence>
<protein>
    <recommendedName>
        <fullName evidence="5">MIF4G domain-containing protein</fullName>
    </recommendedName>
</protein>
<dbReference type="PANTHER" id="PTHR23253">
    <property type="entry name" value="EUKARYOTIC TRANSLATION INITIATION FACTOR 4 GAMMA"/>
    <property type="match status" value="1"/>
</dbReference>
<evidence type="ECO:0000256" key="4">
    <source>
        <dbReference type="SAM" id="MobiDB-lite"/>
    </source>
</evidence>
<name>A0ABQ9XMH5_9EUKA</name>
<feature type="region of interest" description="Disordered" evidence="4">
    <location>
        <begin position="290"/>
        <end position="344"/>
    </location>
</feature>
<keyword evidence="7" id="KW-1185">Reference proteome</keyword>
<keyword evidence="2" id="KW-0396">Initiation factor</keyword>
<gene>
    <name evidence="6" type="ORF">BLNAU_13719</name>
</gene>